<comment type="caution">
    <text evidence="22">The sequence shown here is derived from an EMBL/GenBank/DDBJ whole genome shotgun (WGS) entry which is preliminary data.</text>
</comment>
<dbReference type="GO" id="GO:0005524">
    <property type="term" value="F:ATP binding"/>
    <property type="evidence" value="ECO:0007669"/>
    <property type="project" value="UniProtKB-KW"/>
</dbReference>
<evidence type="ECO:0000256" key="15">
    <source>
        <dbReference type="ARBA" id="ARBA00023152"/>
    </source>
</evidence>
<keyword evidence="13 18" id="KW-0460">Magnesium</keyword>
<dbReference type="PANTHER" id="PTHR11817">
    <property type="entry name" value="PYRUVATE KINASE"/>
    <property type="match status" value="1"/>
</dbReference>
<dbReference type="GO" id="GO:0000287">
    <property type="term" value="F:magnesium ion binding"/>
    <property type="evidence" value="ECO:0007669"/>
    <property type="project" value="UniProtKB-UniRule"/>
</dbReference>
<evidence type="ECO:0000259" key="19">
    <source>
        <dbReference type="Pfam" id="PF00224"/>
    </source>
</evidence>
<evidence type="ECO:0000256" key="3">
    <source>
        <dbReference type="ARBA" id="ARBA00004997"/>
    </source>
</evidence>
<dbReference type="SUPFAM" id="SSF52009">
    <property type="entry name" value="Phosphohistidine domain"/>
    <property type="match status" value="1"/>
</dbReference>
<dbReference type="InterPro" id="IPR018209">
    <property type="entry name" value="Pyrv_Knase_AS"/>
</dbReference>
<dbReference type="NCBIfam" id="TIGR01064">
    <property type="entry name" value="pyruv_kin"/>
    <property type="match status" value="1"/>
</dbReference>
<dbReference type="NCBIfam" id="NF004491">
    <property type="entry name" value="PRK05826.1"/>
    <property type="match status" value="1"/>
</dbReference>
<keyword evidence="9" id="KW-0479">Metal-binding</keyword>
<keyword evidence="11 18" id="KW-0418">Kinase</keyword>
<dbReference type="Gene3D" id="3.40.1380.20">
    <property type="entry name" value="Pyruvate kinase, C-terminal domain"/>
    <property type="match status" value="1"/>
</dbReference>
<dbReference type="GO" id="GO:0016301">
    <property type="term" value="F:kinase activity"/>
    <property type="evidence" value="ECO:0007669"/>
    <property type="project" value="UniProtKB-KW"/>
</dbReference>
<dbReference type="GO" id="GO:0030955">
    <property type="term" value="F:potassium ion binding"/>
    <property type="evidence" value="ECO:0007669"/>
    <property type="project" value="UniProtKB-UniRule"/>
</dbReference>
<evidence type="ECO:0000256" key="11">
    <source>
        <dbReference type="ARBA" id="ARBA00022777"/>
    </source>
</evidence>
<feature type="domain" description="PEP-utilising enzyme mobile" evidence="20">
    <location>
        <begin position="508"/>
        <end position="576"/>
    </location>
</feature>
<dbReference type="FunFam" id="3.20.20.60:FF:000001">
    <property type="entry name" value="Pyruvate kinase"/>
    <property type="match status" value="1"/>
</dbReference>
<evidence type="ECO:0000256" key="6">
    <source>
        <dbReference type="ARBA" id="ARBA00012142"/>
    </source>
</evidence>
<dbReference type="GO" id="GO:0004743">
    <property type="term" value="F:pyruvate kinase activity"/>
    <property type="evidence" value="ECO:0007669"/>
    <property type="project" value="UniProtKB-UniRule"/>
</dbReference>
<evidence type="ECO:0000256" key="9">
    <source>
        <dbReference type="ARBA" id="ARBA00022723"/>
    </source>
</evidence>
<dbReference type="InterPro" id="IPR015813">
    <property type="entry name" value="Pyrv/PenolPyrv_kinase-like_dom"/>
</dbReference>
<evidence type="ECO:0000256" key="18">
    <source>
        <dbReference type="RuleBase" id="RU000504"/>
    </source>
</evidence>
<keyword evidence="12" id="KW-0067">ATP-binding</keyword>
<evidence type="ECO:0000256" key="1">
    <source>
        <dbReference type="ARBA" id="ARBA00001946"/>
    </source>
</evidence>
<evidence type="ECO:0000256" key="5">
    <source>
        <dbReference type="ARBA" id="ARBA00008663"/>
    </source>
</evidence>
<dbReference type="Pfam" id="PF02887">
    <property type="entry name" value="PK_C"/>
    <property type="match status" value="1"/>
</dbReference>
<evidence type="ECO:0000313" key="22">
    <source>
        <dbReference type="EMBL" id="TQR19809.1"/>
    </source>
</evidence>
<comment type="similarity">
    <text evidence="5 18">Belongs to the pyruvate kinase family.</text>
</comment>
<evidence type="ECO:0000259" key="20">
    <source>
        <dbReference type="Pfam" id="PF00391"/>
    </source>
</evidence>
<dbReference type="SUPFAM" id="SSF51621">
    <property type="entry name" value="Phosphoenolpyruvate/pyruvate domain"/>
    <property type="match status" value="1"/>
</dbReference>
<feature type="domain" description="Pyruvate kinase barrel" evidence="19">
    <location>
        <begin position="1"/>
        <end position="325"/>
    </location>
</feature>
<comment type="pathway">
    <text evidence="3 18">Carbohydrate degradation; glycolysis; pyruvate from D-glyceraldehyde 3-phosphate: step 5/5.</text>
</comment>
<dbReference type="RefSeq" id="WP_142642498.1">
    <property type="nucleotide sequence ID" value="NZ_VDGI01000010.1"/>
</dbReference>
<gene>
    <name evidence="22" type="primary">pyk</name>
    <name evidence="22" type="ORF">FG384_10210</name>
</gene>
<evidence type="ECO:0000256" key="17">
    <source>
        <dbReference type="NCBIfam" id="TIGR01064"/>
    </source>
</evidence>
<dbReference type="Gene3D" id="3.20.20.60">
    <property type="entry name" value="Phosphoenolpyruvate-binding domains"/>
    <property type="match status" value="1"/>
</dbReference>
<protein>
    <recommendedName>
        <fullName evidence="7 17">Pyruvate kinase</fullName>
        <ecNumber evidence="6 17">2.7.1.40</ecNumber>
    </recommendedName>
</protein>
<dbReference type="PRINTS" id="PR01050">
    <property type="entry name" value="PYRUVTKNASE"/>
</dbReference>
<sequence length="586" mass="62792">MRKTKIVCTIGPASESEEMLQKLIEAGMNVARLNFSHGSHEEHAARIQKIREVSIKAGKIVGILLDTKGPEIRTHKMENDAIELQSGQTIEISMTEVLGNVDRFSITYEKLIEDVKVGSIILLDDGLIELIVTKINENEGIITTFVQNAGTLKNNKGVNVPGVSVQLPGITEKDAKDILFGIEQGVDFIAASFVRRAKDVLEIRELLEHNNGSHIQIIPKIENQEGVDNINEIIQVSDGLMVARGDLGVEIPAEEVPLVQKSLIQKCNIAGKPVITATQMLDSMQRNPRPTRAEASDVANAILDGTDAIMLSGETAAGLYPVESVQTMDKIAKRTENAIDYRSIVTKLSKAREVNLTDAIGQAVAHTAINLKVKAVIAPTESGHTAKMISKFRPGVPIIAVTSSIQPSRKLTLVWGVYPIVGKKAHSTDEILEVAVEESILHHYVTHGDLVVITAGVPVGEAGTTNLMKVHVIGDMVAKGQGIGKLTSFGKAIVVNNARDLLGQDTSDSIIVTIGSDREMMPAIEKCKGLITEEGGLTSHAAVVGLSLGIPVIVGVNDATKLISNGQELTIDAESGVIYHGQASII</sequence>
<dbReference type="InterPro" id="IPR008279">
    <property type="entry name" value="PEP-util_enz_mobile_dom"/>
</dbReference>
<dbReference type="Proteomes" id="UP000316626">
    <property type="component" value="Unassembled WGS sequence"/>
</dbReference>
<feature type="domain" description="Pyruvate kinase C-terminal" evidence="21">
    <location>
        <begin position="358"/>
        <end position="471"/>
    </location>
</feature>
<dbReference type="EC" id="2.7.1.40" evidence="6 17"/>
<evidence type="ECO:0000256" key="13">
    <source>
        <dbReference type="ARBA" id="ARBA00022842"/>
    </source>
</evidence>
<dbReference type="Gene3D" id="3.50.30.10">
    <property type="entry name" value="Phosphohistidine domain"/>
    <property type="match status" value="1"/>
</dbReference>
<name>A0A544TQU0_9BACI</name>
<dbReference type="AlphaFoldDB" id="A0A544TQU0"/>
<evidence type="ECO:0000256" key="7">
    <source>
        <dbReference type="ARBA" id="ARBA00018587"/>
    </source>
</evidence>
<evidence type="ECO:0000256" key="10">
    <source>
        <dbReference type="ARBA" id="ARBA00022741"/>
    </source>
</evidence>
<keyword evidence="8 18" id="KW-0808">Transferase</keyword>
<evidence type="ECO:0000256" key="16">
    <source>
        <dbReference type="ARBA" id="ARBA00023317"/>
    </source>
</evidence>
<keyword evidence="15 18" id="KW-0324">Glycolysis</keyword>
<dbReference type="NCBIfam" id="NF004978">
    <property type="entry name" value="PRK06354.1"/>
    <property type="match status" value="1"/>
</dbReference>
<dbReference type="Pfam" id="PF00224">
    <property type="entry name" value="PK"/>
    <property type="match status" value="1"/>
</dbReference>
<evidence type="ECO:0000256" key="4">
    <source>
        <dbReference type="ARBA" id="ARBA00006237"/>
    </source>
</evidence>
<comment type="similarity">
    <text evidence="4">In the C-terminal section; belongs to the PEP-utilizing enzyme family.</text>
</comment>
<keyword evidence="16 22" id="KW-0670">Pyruvate</keyword>
<dbReference type="SUPFAM" id="SSF50800">
    <property type="entry name" value="PK beta-barrel domain-like"/>
    <property type="match status" value="1"/>
</dbReference>
<dbReference type="SUPFAM" id="SSF52935">
    <property type="entry name" value="PK C-terminal domain-like"/>
    <property type="match status" value="1"/>
</dbReference>
<keyword evidence="10" id="KW-0547">Nucleotide-binding</keyword>
<reference evidence="22 23" key="1">
    <citation type="submission" date="2019-06" db="EMBL/GenBank/DDBJ databases">
        <title>Psychrobacillus vulpis sp. nov., a new species isolated from feces of a red fox that inhabits in The Tablas de Daimiel Natural Park, Albacete, Spain.</title>
        <authorList>
            <person name="Rodriguez M."/>
            <person name="Reina J.C."/>
            <person name="Bejar V."/>
            <person name="Llamas I."/>
        </authorList>
    </citation>
    <scope>NUCLEOTIDE SEQUENCE [LARGE SCALE GENOMIC DNA]</scope>
    <source>
        <strain evidence="22 23">Z8</strain>
    </source>
</reference>
<dbReference type="OrthoDB" id="9812123at2"/>
<dbReference type="InterPro" id="IPR015793">
    <property type="entry name" value="Pyrv_Knase_brl"/>
</dbReference>
<dbReference type="InterPro" id="IPR040442">
    <property type="entry name" value="Pyrv_kinase-like_dom_sf"/>
</dbReference>
<keyword evidence="14" id="KW-0630">Potassium</keyword>
<proteinExistence type="inferred from homology"/>
<dbReference type="FunFam" id="2.40.33.10:FF:000001">
    <property type="entry name" value="Pyruvate kinase"/>
    <property type="match status" value="1"/>
</dbReference>
<accession>A0A544TQU0</accession>
<keyword evidence="23" id="KW-1185">Reference proteome</keyword>
<dbReference type="InterPro" id="IPR015795">
    <property type="entry name" value="Pyrv_Knase_C"/>
</dbReference>
<evidence type="ECO:0000256" key="2">
    <source>
        <dbReference type="ARBA" id="ARBA00001958"/>
    </source>
</evidence>
<dbReference type="Gene3D" id="2.40.33.10">
    <property type="entry name" value="PK beta-barrel domain-like"/>
    <property type="match status" value="1"/>
</dbReference>
<dbReference type="Pfam" id="PF00391">
    <property type="entry name" value="PEP-utilizers"/>
    <property type="match status" value="1"/>
</dbReference>
<dbReference type="UniPathway" id="UPA00109">
    <property type="reaction ID" value="UER00188"/>
</dbReference>
<dbReference type="EMBL" id="VDGI01000010">
    <property type="protein sequence ID" value="TQR19809.1"/>
    <property type="molecule type" value="Genomic_DNA"/>
</dbReference>
<dbReference type="GO" id="GO:0006950">
    <property type="term" value="P:response to stress"/>
    <property type="evidence" value="ECO:0007669"/>
    <property type="project" value="UniProtKB-ARBA"/>
</dbReference>
<comment type="catalytic activity">
    <reaction evidence="18">
        <text>pyruvate + ATP = phosphoenolpyruvate + ADP + H(+)</text>
        <dbReference type="Rhea" id="RHEA:18157"/>
        <dbReference type="ChEBI" id="CHEBI:15361"/>
        <dbReference type="ChEBI" id="CHEBI:15378"/>
        <dbReference type="ChEBI" id="CHEBI:30616"/>
        <dbReference type="ChEBI" id="CHEBI:58702"/>
        <dbReference type="ChEBI" id="CHEBI:456216"/>
        <dbReference type="EC" id="2.7.1.40"/>
    </reaction>
</comment>
<dbReference type="InterPro" id="IPR036637">
    <property type="entry name" value="Phosphohistidine_dom_sf"/>
</dbReference>
<evidence type="ECO:0000256" key="14">
    <source>
        <dbReference type="ARBA" id="ARBA00022958"/>
    </source>
</evidence>
<dbReference type="InterPro" id="IPR011037">
    <property type="entry name" value="Pyrv_Knase-like_insert_dom_sf"/>
</dbReference>
<evidence type="ECO:0000256" key="8">
    <source>
        <dbReference type="ARBA" id="ARBA00022679"/>
    </source>
</evidence>
<dbReference type="InterPro" id="IPR015806">
    <property type="entry name" value="Pyrv_Knase_insert_dom_sf"/>
</dbReference>
<evidence type="ECO:0000256" key="12">
    <source>
        <dbReference type="ARBA" id="ARBA00022840"/>
    </source>
</evidence>
<dbReference type="InterPro" id="IPR036918">
    <property type="entry name" value="Pyrv_Knase_C_sf"/>
</dbReference>
<dbReference type="PROSITE" id="PS00110">
    <property type="entry name" value="PYRUVATE_KINASE"/>
    <property type="match status" value="1"/>
</dbReference>
<evidence type="ECO:0000313" key="23">
    <source>
        <dbReference type="Proteomes" id="UP000316626"/>
    </source>
</evidence>
<comment type="cofactor">
    <cofactor evidence="2">
        <name>K(+)</name>
        <dbReference type="ChEBI" id="CHEBI:29103"/>
    </cofactor>
</comment>
<comment type="cofactor">
    <cofactor evidence="1">
        <name>Mg(2+)</name>
        <dbReference type="ChEBI" id="CHEBI:18420"/>
    </cofactor>
</comment>
<dbReference type="InterPro" id="IPR001697">
    <property type="entry name" value="Pyr_Knase"/>
</dbReference>
<evidence type="ECO:0000259" key="21">
    <source>
        <dbReference type="Pfam" id="PF02887"/>
    </source>
</evidence>
<organism evidence="22 23">
    <name type="scientific">Psychrobacillus vulpis</name>
    <dbReference type="NCBI Taxonomy" id="2325572"/>
    <lineage>
        <taxon>Bacteria</taxon>
        <taxon>Bacillati</taxon>
        <taxon>Bacillota</taxon>
        <taxon>Bacilli</taxon>
        <taxon>Bacillales</taxon>
        <taxon>Bacillaceae</taxon>
        <taxon>Psychrobacillus</taxon>
    </lineage>
</organism>